<name>A0A0N5D629_THECL</name>
<dbReference type="WBParaSite" id="TCLT_0000847701-mRNA-1">
    <property type="protein sequence ID" value="TCLT_0000847701-mRNA-1"/>
    <property type="gene ID" value="TCLT_0000847701"/>
</dbReference>
<sequence length="185" mass="21176">MRSNERALRRTNREITSDRRFLEAKEKELELEIKKLAKQGQKEAYTILAKQLLKLRKQKAKSCSMTATINAMNVRNRELFSMTRMTDAMGKTTNTMKTIASHLPPDKSARNLQEFVKTQEHLSIKNEMVSDALDTLLDDSGDDVEEDRIVNQVLEEIGIDLNAQVKFLSEVILSDDDLESMLKDS</sequence>
<dbReference type="OrthoDB" id="5594417at2759"/>
<dbReference type="EMBL" id="UYYF01004637">
    <property type="protein sequence ID" value="VDN06028.1"/>
    <property type="molecule type" value="Genomic_DNA"/>
</dbReference>
<evidence type="ECO:0000313" key="4">
    <source>
        <dbReference type="Proteomes" id="UP000276776"/>
    </source>
</evidence>
<dbReference type="GO" id="GO:0007034">
    <property type="term" value="P:vacuolar transport"/>
    <property type="evidence" value="ECO:0007669"/>
    <property type="project" value="InterPro"/>
</dbReference>
<keyword evidence="2" id="KW-0175">Coiled coil</keyword>
<dbReference type="Pfam" id="PF03357">
    <property type="entry name" value="Snf7"/>
    <property type="match status" value="1"/>
</dbReference>
<dbReference type="InterPro" id="IPR005024">
    <property type="entry name" value="Snf7_fam"/>
</dbReference>
<organism evidence="5">
    <name type="scientific">Thelazia callipaeda</name>
    <name type="common">Oriental eyeworm</name>
    <name type="synonym">Parasitic nematode</name>
    <dbReference type="NCBI Taxonomy" id="103827"/>
    <lineage>
        <taxon>Eukaryota</taxon>
        <taxon>Metazoa</taxon>
        <taxon>Ecdysozoa</taxon>
        <taxon>Nematoda</taxon>
        <taxon>Chromadorea</taxon>
        <taxon>Rhabditida</taxon>
        <taxon>Spirurina</taxon>
        <taxon>Spiruromorpha</taxon>
        <taxon>Thelazioidea</taxon>
        <taxon>Thelaziidae</taxon>
        <taxon>Thelazia</taxon>
    </lineage>
</organism>
<accession>A0A0N5D629</accession>
<gene>
    <name evidence="3" type="ORF">TCLT_LOCUS8466</name>
</gene>
<evidence type="ECO:0000256" key="1">
    <source>
        <dbReference type="ARBA" id="ARBA00006190"/>
    </source>
</evidence>
<feature type="coiled-coil region" evidence="2">
    <location>
        <begin position="12"/>
        <end position="42"/>
    </location>
</feature>
<dbReference type="STRING" id="103827.A0A0N5D629"/>
<dbReference type="Gene3D" id="6.10.140.1230">
    <property type="match status" value="1"/>
</dbReference>
<dbReference type="PANTHER" id="PTHR10476">
    <property type="entry name" value="CHARGED MULTIVESICULAR BODY PROTEIN"/>
    <property type="match status" value="1"/>
</dbReference>
<proteinExistence type="inferred from homology"/>
<reference evidence="5" key="1">
    <citation type="submission" date="2017-02" db="UniProtKB">
        <authorList>
            <consortium name="WormBaseParasite"/>
        </authorList>
    </citation>
    <scope>IDENTIFICATION</scope>
</reference>
<keyword evidence="4" id="KW-1185">Reference proteome</keyword>
<evidence type="ECO:0000313" key="5">
    <source>
        <dbReference type="WBParaSite" id="TCLT_0000847701-mRNA-1"/>
    </source>
</evidence>
<dbReference type="Proteomes" id="UP000276776">
    <property type="component" value="Unassembled WGS sequence"/>
</dbReference>
<dbReference type="OMA" id="MEMSEEM"/>
<comment type="similarity">
    <text evidence="1">Belongs to the SNF7 family.</text>
</comment>
<reference evidence="3 4" key="2">
    <citation type="submission" date="2018-11" db="EMBL/GenBank/DDBJ databases">
        <authorList>
            <consortium name="Pathogen Informatics"/>
        </authorList>
    </citation>
    <scope>NUCLEOTIDE SEQUENCE [LARGE SCALE GENOMIC DNA]</scope>
</reference>
<evidence type="ECO:0000313" key="3">
    <source>
        <dbReference type="EMBL" id="VDN06028.1"/>
    </source>
</evidence>
<evidence type="ECO:0000256" key="2">
    <source>
        <dbReference type="SAM" id="Coils"/>
    </source>
</evidence>
<dbReference type="AlphaFoldDB" id="A0A0N5D629"/>
<protein>
    <submittedName>
        <fullName evidence="5">Charged multivesicular body protein 2b</fullName>
    </submittedName>
</protein>